<dbReference type="InterPro" id="IPR016032">
    <property type="entry name" value="Sig_transdc_resp-reg_C-effctor"/>
</dbReference>
<dbReference type="InterPro" id="IPR036388">
    <property type="entry name" value="WH-like_DNA-bd_sf"/>
</dbReference>
<dbReference type="InterPro" id="IPR036693">
    <property type="entry name" value="TF_LuxR_autoind-bd_dom_sf"/>
</dbReference>
<dbReference type="InterPro" id="IPR005143">
    <property type="entry name" value="TF_LuxR_autoind-bd_dom"/>
</dbReference>
<evidence type="ECO:0000256" key="3">
    <source>
        <dbReference type="ARBA" id="ARBA00023163"/>
    </source>
</evidence>
<dbReference type="InterPro" id="IPR000792">
    <property type="entry name" value="Tscrpt_reg_LuxR_C"/>
</dbReference>
<dbReference type="OrthoDB" id="3679796at2"/>
<organism evidence="5 6">
    <name type="scientific">Pseudovibrio axinellae</name>
    <dbReference type="NCBI Taxonomy" id="989403"/>
    <lineage>
        <taxon>Bacteria</taxon>
        <taxon>Pseudomonadati</taxon>
        <taxon>Pseudomonadota</taxon>
        <taxon>Alphaproteobacteria</taxon>
        <taxon>Hyphomicrobiales</taxon>
        <taxon>Stappiaceae</taxon>
        <taxon>Pseudovibrio</taxon>
    </lineage>
</organism>
<protein>
    <submittedName>
        <fullName evidence="5">Transcriptional activator protein LuxR</fullName>
    </submittedName>
</protein>
<dbReference type="GO" id="GO:0003677">
    <property type="term" value="F:DNA binding"/>
    <property type="evidence" value="ECO:0007669"/>
    <property type="project" value="UniProtKB-KW"/>
</dbReference>
<dbReference type="SUPFAM" id="SSF75516">
    <property type="entry name" value="Pheromone-binding domain of LuxR-like quorum-sensing transcription factors"/>
    <property type="match status" value="1"/>
</dbReference>
<dbReference type="Pfam" id="PF03472">
    <property type="entry name" value="Autoind_bind"/>
    <property type="match status" value="1"/>
</dbReference>
<sequence>MNPLTAALEFVESINNEETPDGVSKRIGELGQSFGFTSFCLAAIPESGASFDGSIMLSGWRPEWQQRYLDRDYVQNDPIVAKARTASRPFLWSSVARDRNLSAAAQQVLTEARDYGMYDGVCVPVHGLQGYQGMLIFGGPEVRLNEREISVLHLVGIYASNKVRELVGANTNRPRHRLTPRELECLKWSAAGKTSWEISQILSISQHTADWYLASAARKLHAANRTHAVAEGFRLGLIR</sequence>
<evidence type="ECO:0000313" key="5">
    <source>
        <dbReference type="EMBL" id="KZL20683.1"/>
    </source>
</evidence>
<dbReference type="SUPFAM" id="SSF46894">
    <property type="entry name" value="C-terminal effector domain of the bipartite response regulators"/>
    <property type="match status" value="1"/>
</dbReference>
<keyword evidence="6" id="KW-1185">Reference proteome</keyword>
<feature type="domain" description="HTH luxR-type" evidence="4">
    <location>
        <begin position="171"/>
        <end position="236"/>
    </location>
</feature>
<dbReference type="PATRIC" id="fig|989403.3.peg.1255"/>
<keyword evidence="1" id="KW-0805">Transcription regulation</keyword>
<gene>
    <name evidence="5" type="primary">luxR_1</name>
    <name evidence="5" type="ORF">PsAD2_01171</name>
</gene>
<evidence type="ECO:0000259" key="4">
    <source>
        <dbReference type="PROSITE" id="PS50043"/>
    </source>
</evidence>
<keyword evidence="2" id="KW-0238">DNA-binding</keyword>
<dbReference type="Pfam" id="PF00196">
    <property type="entry name" value="GerE"/>
    <property type="match status" value="1"/>
</dbReference>
<evidence type="ECO:0000256" key="2">
    <source>
        <dbReference type="ARBA" id="ARBA00023125"/>
    </source>
</evidence>
<evidence type="ECO:0000256" key="1">
    <source>
        <dbReference type="ARBA" id="ARBA00023015"/>
    </source>
</evidence>
<dbReference type="RefSeq" id="WP_068003708.1">
    <property type="nucleotide sequence ID" value="NZ_FOFM01000007.1"/>
</dbReference>
<accession>A0A166A6X0</accession>
<keyword evidence="3" id="KW-0804">Transcription</keyword>
<name>A0A166A6X0_9HYPH</name>
<dbReference type="GO" id="GO:0006355">
    <property type="term" value="P:regulation of DNA-templated transcription"/>
    <property type="evidence" value="ECO:0007669"/>
    <property type="project" value="InterPro"/>
</dbReference>
<dbReference type="STRING" id="989403.SAMN05421798_107206"/>
<dbReference type="Gene3D" id="1.10.10.10">
    <property type="entry name" value="Winged helix-like DNA-binding domain superfamily/Winged helix DNA-binding domain"/>
    <property type="match status" value="1"/>
</dbReference>
<proteinExistence type="predicted"/>
<dbReference type="SMART" id="SM00421">
    <property type="entry name" value="HTH_LUXR"/>
    <property type="match status" value="1"/>
</dbReference>
<dbReference type="AlphaFoldDB" id="A0A166A6X0"/>
<dbReference type="Proteomes" id="UP000076577">
    <property type="component" value="Unassembled WGS sequence"/>
</dbReference>
<reference evidence="5 6" key="1">
    <citation type="journal article" date="2016" name="Front. Microbiol.">
        <title>Comparative Genomic Analysis Reveals a Diverse Repertoire of Genes Involved in Prokaryote-Eukaryote Interactions within the Pseudovibrio Genus.</title>
        <authorList>
            <person name="Romano S."/>
            <person name="Fernandez-Guerra A."/>
            <person name="Reen F.J."/>
            <person name="Glockner F.O."/>
            <person name="Crowley S.P."/>
            <person name="O'Sullivan O."/>
            <person name="Cotter P.D."/>
            <person name="Adams C."/>
            <person name="Dobson A.D."/>
            <person name="O'Gara F."/>
        </authorList>
    </citation>
    <scope>NUCLEOTIDE SEQUENCE [LARGE SCALE GENOMIC DNA]</scope>
    <source>
        <strain evidence="5 6">Ad2</strain>
    </source>
</reference>
<dbReference type="Gene3D" id="3.30.450.80">
    <property type="entry name" value="Transcription factor LuxR-like, autoinducer-binding domain"/>
    <property type="match status" value="1"/>
</dbReference>
<dbReference type="PROSITE" id="PS50043">
    <property type="entry name" value="HTH_LUXR_2"/>
    <property type="match status" value="1"/>
</dbReference>
<dbReference type="EMBL" id="LMCB01000006">
    <property type="protein sequence ID" value="KZL20683.1"/>
    <property type="molecule type" value="Genomic_DNA"/>
</dbReference>
<dbReference type="PANTHER" id="PTHR44688:SF16">
    <property type="entry name" value="DNA-BINDING TRANSCRIPTIONAL ACTIVATOR DEVR_DOSR"/>
    <property type="match status" value="1"/>
</dbReference>
<dbReference type="PRINTS" id="PR00038">
    <property type="entry name" value="HTHLUXR"/>
</dbReference>
<evidence type="ECO:0000313" key="6">
    <source>
        <dbReference type="Proteomes" id="UP000076577"/>
    </source>
</evidence>
<dbReference type="PANTHER" id="PTHR44688">
    <property type="entry name" value="DNA-BINDING TRANSCRIPTIONAL ACTIVATOR DEVR_DOSR"/>
    <property type="match status" value="1"/>
</dbReference>
<comment type="caution">
    <text evidence="5">The sequence shown here is derived from an EMBL/GenBank/DDBJ whole genome shotgun (WGS) entry which is preliminary data.</text>
</comment>
<dbReference type="CDD" id="cd06170">
    <property type="entry name" value="LuxR_C_like"/>
    <property type="match status" value="1"/>
</dbReference>